<evidence type="ECO:0000313" key="2">
    <source>
        <dbReference type="EMBL" id="CAA6818235.1"/>
    </source>
</evidence>
<dbReference type="InterPro" id="IPR025402">
    <property type="entry name" value="DMP19_C"/>
</dbReference>
<dbReference type="Pfam" id="PF14300">
    <property type="entry name" value="DMP19"/>
    <property type="match status" value="1"/>
</dbReference>
<proteinExistence type="predicted"/>
<organism evidence="2">
    <name type="scientific">uncultured Sulfurovum sp</name>
    <dbReference type="NCBI Taxonomy" id="269237"/>
    <lineage>
        <taxon>Bacteria</taxon>
        <taxon>Pseudomonadati</taxon>
        <taxon>Campylobacterota</taxon>
        <taxon>Epsilonproteobacteria</taxon>
        <taxon>Campylobacterales</taxon>
        <taxon>Sulfurovaceae</taxon>
        <taxon>Sulfurovum</taxon>
        <taxon>environmental samples</taxon>
    </lineage>
</organism>
<dbReference type="AlphaFoldDB" id="A0A6S6TFY0"/>
<name>A0A6S6TFY0_9BACT</name>
<gene>
    <name evidence="2" type="ORF">HELGO_WM17452</name>
</gene>
<reference evidence="2" key="1">
    <citation type="submission" date="2020-01" db="EMBL/GenBank/DDBJ databases">
        <authorList>
            <person name="Meier V. D."/>
            <person name="Meier V D."/>
        </authorList>
    </citation>
    <scope>NUCLEOTIDE SEQUENCE</scope>
    <source>
        <strain evidence="2">HLG_WM_MAG_05</strain>
    </source>
</reference>
<dbReference type="Gene3D" id="1.20.1420.60">
    <property type="match status" value="1"/>
</dbReference>
<feature type="domain" description="DNA mimic protein DMP19 C-terminal" evidence="1">
    <location>
        <begin position="41"/>
        <end position="154"/>
    </location>
</feature>
<protein>
    <recommendedName>
        <fullName evidence="1">DNA mimic protein DMP19 C-terminal domain-containing protein</fullName>
    </recommendedName>
</protein>
<dbReference type="EMBL" id="CACVAU010000053">
    <property type="protein sequence ID" value="CAA6818235.1"/>
    <property type="molecule type" value="Genomic_DNA"/>
</dbReference>
<evidence type="ECO:0000259" key="1">
    <source>
        <dbReference type="Pfam" id="PF14300"/>
    </source>
</evidence>
<sequence length="179" mass="21168">MKMEQILISEVAHNSDEYYTVVNSNSRIINFLLAQKVSLDKIHPDALTAYYVDYYFSQVNMAGFSKFMHDSQWNKEINDKIEYGLRAIKSFKHLEFFLNKQKEIKEISSDELERYLENHYDIDDPIREALDEDKSFYRIDDDIVDLNGAWLKEHKDANVLSMDEIFVILEKITGKPIQQ</sequence>
<accession>A0A6S6TFY0</accession>